<dbReference type="Gene3D" id="3.30.700.10">
    <property type="entry name" value="Glycoprotein, Type 4 Pilin"/>
    <property type="match status" value="1"/>
</dbReference>
<dbReference type="PANTHER" id="PTHR30093:SF2">
    <property type="entry name" value="TYPE II SECRETION SYSTEM PROTEIN H"/>
    <property type="match status" value="1"/>
</dbReference>
<evidence type="ECO:0000313" key="4">
    <source>
        <dbReference type="Proteomes" id="UP000324974"/>
    </source>
</evidence>
<protein>
    <submittedName>
        <fullName evidence="3">Prepilin-type cleavage/methylation domain-containing protein</fullName>
    </submittedName>
</protein>
<organism evidence="3 4">
    <name type="scientific">Limnoglobus roseus</name>
    <dbReference type="NCBI Taxonomy" id="2598579"/>
    <lineage>
        <taxon>Bacteria</taxon>
        <taxon>Pseudomonadati</taxon>
        <taxon>Planctomycetota</taxon>
        <taxon>Planctomycetia</taxon>
        <taxon>Gemmatales</taxon>
        <taxon>Gemmataceae</taxon>
        <taxon>Limnoglobus</taxon>
    </lineage>
</organism>
<keyword evidence="4" id="KW-1185">Reference proteome</keyword>
<gene>
    <name evidence="3" type="ORF">PX52LOC_01481</name>
</gene>
<evidence type="ECO:0000313" key="3">
    <source>
        <dbReference type="EMBL" id="QEL14591.1"/>
    </source>
</evidence>
<dbReference type="RefSeq" id="WP_149109476.1">
    <property type="nucleotide sequence ID" value="NZ_CP042425.1"/>
</dbReference>
<keyword evidence="1" id="KW-0812">Transmembrane</keyword>
<keyword evidence="1" id="KW-0472">Membrane</keyword>
<feature type="domain" description="DUF1559" evidence="2">
    <location>
        <begin position="41"/>
        <end position="270"/>
    </location>
</feature>
<dbReference type="InterPro" id="IPR045584">
    <property type="entry name" value="Pilin-like"/>
</dbReference>
<dbReference type="PANTHER" id="PTHR30093">
    <property type="entry name" value="GENERAL SECRETION PATHWAY PROTEIN G"/>
    <property type="match status" value="1"/>
</dbReference>
<proteinExistence type="predicted"/>
<dbReference type="SUPFAM" id="SSF54523">
    <property type="entry name" value="Pili subunits"/>
    <property type="match status" value="1"/>
</dbReference>
<evidence type="ECO:0000256" key="1">
    <source>
        <dbReference type="SAM" id="Phobius"/>
    </source>
</evidence>
<accession>A0A5C1A633</accession>
<dbReference type="Proteomes" id="UP000324974">
    <property type="component" value="Chromosome"/>
</dbReference>
<dbReference type="InterPro" id="IPR027558">
    <property type="entry name" value="Pre_pil_HX9DG_C"/>
</dbReference>
<evidence type="ECO:0000259" key="2">
    <source>
        <dbReference type="Pfam" id="PF07596"/>
    </source>
</evidence>
<dbReference type="AlphaFoldDB" id="A0A5C1A633"/>
<keyword evidence="1" id="KW-1133">Transmembrane helix</keyword>
<dbReference type="InterPro" id="IPR011453">
    <property type="entry name" value="DUF1559"/>
</dbReference>
<dbReference type="EMBL" id="CP042425">
    <property type="protein sequence ID" value="QEL14591.1"/>
    <property type="molecule type" value="Genomic_DNA"/>
</dbReference>
<name>A0A5C1A633_9BACT</name>
<dbReference type="NCBIfam" id="TIGR02532">
    <property type="entry name" value="IV_pilin_GFxxxE"/>
    <property type="match status" value="1"/>
</dbReference>
<dbReference type="Pfam" id="PF07596">
    <property type="entry name" value="SBP_bac_10"/>
    <property type="match status" value="1"/>
</dbReference>
<dbReference type="Pfam" id="PF07963">
    <property type="entry name" value="N_methyl"/>
    <property type="match status" value="1"/>
</dbReference>
<dbReference type="KEGG" id="lrs:PX52LOC_01481"/>
<dbReference type="OrthoDB" id="263714at2"/>
<feature type="transmembrane region" description="Helical" evidence="1">
    <location>
        <begin position="15"/>
        <end position="40"/>
    </location>
</feature>
<sequence length="305" mass="32578">MSSPTRRTPPNRGRAAFTLIELLVVIAIIAILIGLLLPAVQKVREAAARAKCTNNLKQIGVAMHSYHDTAGNLPPAIQANPAGVNRYGWGVFILPYIEQAPLFALINAGDPYATTVTMPAPSATNGLQTRIATYLCPSDTNNSDVNENFQNYGKSNYTVNNTVCDYATKVKLLAITDGTSNTFMVGERDMNLGIGAIWPGRTTQTGGANLSTGQWRPNQKYLGTKPGCCGGDTFSGHDGCTRIIWSSSHTGGCNYAFADGSVRFIRDTVETDPTAVGGSSCAAPKTNYTYQKLSHIDDGFVVSVE</sequence>
<reference evidence="4" key="1">
    <citation type="submission" date="2019-08" db="EMBL/GenBank/DDBJ databases">
        <title>Limnoglobus roseus gen. nov., sp. nov., a novel freshwater planctomycete with a giant genome from the family Gemmataceae.</title>
        <authorList>
            <person name="Kulichevskaya I.S."/>
            <person name="Naumoff D.G."/>
            <person name="Miroshnikov K."/>
            <person name="Ivanova A."/>
            <person name="Philippov D.A."/>
            <person name="Hakobyan A."/>
            <person name="Rijpstra I.C."/>
            <person name="Sinninghe Damste J.S."/>
            <person name="Liesack W."/>
            <person name="Dedysh S.N."/>
        </authorList>
    </citation>
    <scope>NUCLEOTIDE SEQUENCE [LARGE SCALE GENOMIC DNA]</scope>
    <source>
        <strain evidence="4">PX52</strain>
    </source>
</reference>
<dbReference type="NCBIfam" id="TIGR04294">
    <property type="entry name" value="pre_pil_HX9DG"/>
    <property type="match status" value="1"/>
</dbReference>
<dbReference type="InterPro" id="IPR012902">
    <property type="entry name" value="N_methyl_site"/>
</dbReference>